<dbReference type="GO" id="GO:0006935">
    <property type="term" value="P:chemotaxis"/>
    <property type="evidence" value="ECO:0007669"/>
    <property type="project" value="InterPro"/>
</dbReference>
<dbReference type="PROSITE" id="PS50885">
    <property type="entry name" value="HAMP"/>
    <property type="match status" value="1"/>
</dbReference>
<evidence type="ECO:0000259" key="5">
    <source>
        <dbReference type="PROSITE" id="PS50111"/>
    </source>
</evidence>
<dbReference type="Pfam" id="PF12729">
    <property type="entry name" value="4HB_MCP_1"/>
    <property type="match status" value="1"/>
</dbReference>
<dbReference type="AlphaFoldDB" id="A0A1S8N5T5"/>
<dbReference type="Pfam" id="PF00015">
    <property type="entry name" value="MCPsignal"/>
    <property type="match status" value="1"/>
</dbReference>
<dbReference type="InterPro" id="IPR004089">
    <property type="entry name" value="MCPsignal_dom"/>
</dbReference>
<dbReference type="Gene3D" id="1.10.287.950">
    <property type="entry name" value="Methyl-accepting chemotaxis protein"/>
    <property type="match status" value="1"/>
</dbReference>
<evidence type="ECO:0000256" key="1">
    <source>
        <dbReference type="ARBA" id="ARBA00023224"/>
    </source>
</evidence>
<name>A0A1S8N5T5_CLOSA</name>
<dbReference type="RefSeq" id="WP_077865475.1">
    <property type="nucleotide sequence ID" value="NZ_LZYZ01000004.1"/>
</dbReference>
<evidence type="ECO:0000256" key="3">
    <source>
        <dbReference type="PROSITE-ProRule" id="PRU00284"/>
    </source>
</evidence>
<feature type="transmembrane region" description="Helical" evidence="4">
    <location>
        <begin position="13"/>
        <end position="35"/>
    </location>
</feature>
<dbReference type="GO" id="GO:0004888">
    <property type="term" value="F:transmembrane signaling receptor activity"/>
    <property type="evidence" value="ECO:0007669"/>
    <property type="project" value="InterPro"/>
</dbReference>
<dbReference type="PRINTS" id="PR00260">
    <property type="entry name" value="CHEMTRNSDUCR"/>
</dbReference>
<dbReference type="GO" id="GO:0016020">
    <property type="term" value="C:membrane"/>
    <property type="evidence" value="ECO:0007669"/>
    <property type="project" value="InterPro"/>
</dbReference>
<organism evidence="7 8">
    <name type="scientific">Clostridium saccharobutylicum</name>
    <dbReference type="NCBI Taxonomy" id="169679"/>
    <lineage>
        <taxon>Bacteria</taxon>
        <taxon>Bacillati</taxon>
        <taxon>Bacillota</taxon>
        <taxon>Clostridia</taxon>
        <taxon>Eubacteriales</taxon>
        <taxon>Clostridiaceae</taxon>
        <taxon>Clostridium</taxon>
    </lineage>
</organism>
<dbReference type="EMBL" id="LZYZ01000004">
    <property type="protein sequence ID" value="OOM11785.1"/>
    <property type="molecule type" value="Genomic_DNA"/>
</dbReference>
<evidence type="ECO:0000313" key="7">
    <source>
        <dbReference type="EMBL" id="OOM11785.1"/>
    </source>
</evidence>
<dbReference type="Proteomes" id="UP000191154">
    <property type="component" value="Unassembled WGS sequence"/>
</dbReference>
<reference evidence="7 8" key="1">
    <citation type="submission" date="2016-05" db="EMBL/GenBank/DDBJ databases">
        <title>Microbial solvent formation.</title>
        <authorList>
            <person name="Poehlein A."/>
            <person name="Montoya Solano J.D."/>
            <person name="Flitsch S."/>
            <person name="Krabben P."/>
            <person name="Duerre P."/>
            <person name="Daniel R."/>
        </authorList>
    </citation>
    <scope>NUCLEOTIDE SEQUENCE [LARGE SCALE GENOMIC DNA]</scope>
    <source>
        <strain evidence="7 8">L1-8</strain>
    </source>
</reference>
<dbReference type="SUPFAM" id="SSF58104">
    <property type="entry name" value="Methyl-accepting chemotaxis protein (MCP) signaling domain"/>
    <property type="match status" value="1"/>
</dbReference>
<keyword evidence="4" id="KW-0812">Transmembrane</keyword>
<evidence type="ECO:0000313" key="8">
    <source>
        <dbReference type="Proteomes" id="UP000191154"/>
    </source>
</evidence>
<keyword evidence="1 3" id="KW-0807">Transducer</keyword>
<dbReference type="SMART" id="SM00283">
    <property type="entry name" value="MA"/>
    <property type="match status" value="1"/>
</dbReference>
<feature type="transmembrane region" description="Helical" evidence="4">
    <location>
        <begin position="190"/>
        <end position="210"/>
    </location>
</feature>
<dbReference type="PROSITE" id="PS50111">
    <property type="entry name" value="CHEMOTAXIS_TRANSDUC_2"/>
    <property type="match status" value="1"/>
</dbReference>
<comment type="caution">
    <text evidence="7">The sequence shown here is derived from an EMBL/GenBank/DDBJ whole genome shotgun (WGS) entry which is preliminary data.</text>
</comment>
<comment type="similarity">
    <text evidence="2">Belongs to the methyl-accepting chemotaxis (MCP) protein family.</text>
</comment>
<keyword evidence="4" id="KW-1133">Transmembrane helix</keyword>
<dbReference type="InterPro" id="IPR003660">
    <property type="entry name" value="HAMP_dom"/>
</dbReference>
<dbReference type="PANTHER" id="PTHR32089:SF112">
    <property type="entry name" value="LYSOZYME-LIKE PROTEIN-RELATED"/>
    <property type="match status" value="1"/>
</dbReference>
<accession>A0A1S8N5T5</accession>
<dbReference type="InterPro" id="IPR004090">
    <property type="entry name" value="Chemotax_Me-accpt_rcpt"/>
</dbReference>
<sequence>MNLLKNVKVKVKLIVSFLIVAILIGIVGAVGIVSLKNVDDNSHQMYSNNLRSVYILTDMKQNLTQDKSDLLQLAYVKDSSQKDSLEKDIQDNIDEDNGYISEYEKLSMQSKEKQIYEEFKSYLQQYRTLRQDIMKVVDTQNFDEVDKKYINMAKTSDVMFDSLDKLIQINLDNAKSADNNINLIYKKSNMFMGILSIAGLIIAVAIGLVLSNDINKPLQRMRLYGKKLANYDLSHEFEVTRGDEFGETDEWLIKAQSNIKQLIETIIENAQNMSNSSDELSATVEELSSKSISINEAVNHIANNMQESSAGTEEMSASIQEVDSSIIELSQKAMEGSDNALGAKERSTQVKSNSKKAIEETKKIYDEKQKNMIKAIEDGKIVENIKVMADTIASIAGQTDLLALNAAIEAARAGEHGKGFAVVAEEVRALSEQSAEAVKNIQRTIVDVQAAFKNSISTGSDILDFINKDVNKQFIEYEKTGDQYYKDSDFVSKMSDQIAAMSEEVTATVGQVSEAVQNMAETAQKSTEQVETIKESINGTTQALEQVATTAQGQAQLAEKLNEIVQKFKI</sequence>
<dbReference type="GO" id="GO:0007165">
    <property type="term" value="P:signal transduction"/>
    <property type="evidence" value="ECO:0007669"/>
    <property type="project" value="UniProtKB-KW"/>
</dbReference>
<evidence type="ECO:0000256" key="2">
    <source>
        <dbReference type="ARBA" id="ARBA00029447"/>
    </source>
</evidence>
<evidence type="ECO:0000259" key="6">
    <source>
        <dbReference type="PROSITE" id="PS50885"/>
    </source>
</evidence>
<dbReference type="InterPro" id="IPR024478">
    <property type="entry name" value="HlyB_4HB_MCP"/>
</dbReference>
<feature type="domain" description="Methyl-accepting transducer" evidence="5">
    <location>
        <begin position="283"/>
        <end position="534"/>
    </location>
</feature>
<dbReference type="STRING" id="169679.CSACC_07190"/>
<gene>
    <name evidence="7" type="primary">mcpB_7</name>
    <name evidence="7" type="ORF">CLOSAC_22120</name>
</gene>
<evidence type="ECO:0000256" key="4">
    <source>
        <dbReference type="SAM" id="Phobius"/>
    </source>
</evidence>
<feature type="domain" description="HAMP" evidence="6">
    <location>
        <begin position="212"/>
        <end position="264"/>
    </location>
</feature>
<proteinExistence type="inferred from homology"/>
<keyword evidence="4" id="KW-0472">Membrane</keyword>
<dbReference type="PANTHER" id="PTHR32089">
    <property type="entry name" value="METHYL-ACCEPTING CHEMOTAXIS PROTEIN MCPB"/>
    <property type="match status" value="1"/>
</dbReference>
<protein>
    <submittedName>
        <fullName evidence="7">Methyl-accepting chemotaxis protein McpB</fullName>
    </submittedName>
</protein>